<organism evidence="2 3">
    <name type="scientific">Chloracidobacterium validum</name>
    <dbReference type="NCBI Taxonomy" id="2821543"/>
    <lineage>
        <taxon>Bacteria</taxon>
        <taxon>Pseudomonadati</taxon>
        <taxon>Acidobacteriota</taxon>
        <taxon>Terriglobia</taxon>
        <taxon>Terriglobales</taxon>
        <taxon>Acidobacteriaceae</taxon>
        <taxon>Chloracidobacterium</taxon>
    </lineage>
</organism>
<evidence type="ECO:0000313" key="2">
    <source>
        <dbReference type="EMBL" id="QUW02132.1"/>
    </source>
</evidence>
<dbReference type="EMBL" id="CP072648">
    <property type="protein sequence ID" value="QUW02132.1"/>
    <property type="molecule type" value="Genomic_DNA"/>
</dbReference>
<evidence type="ECO:0000256" key="1">
    <source>
        <dbReference type="SAM" id="Phobius"/>
    </source>
</evidence>
<accession>A0ABX8B6R6</accession>
<name>A0ABX8B6R6_9BACT</name>
<gene>
    <name evidence="2" type="ORF">J8C06_07100</name>
</gene>
<protein>
    <submittedName>
        <fullName evidence="2">Uncharacterized protein</fullName>
    </submittedName>
</protein>
<dbReference type="Proteomes" id="UP000676506">
    <property type="component" value="Chromosome 1"/>
</dbReference>
<proteinExistence type="predicted"/>
<keyword evidence="1" id="KW-0472">Membrane</keyword>
<keyword evidence="1" id="KW-0812">Transmembrane</keyword>
<keyword evidence="3" id="KW-1185">Reference proteome</keyword>
<dbReference type="RefSeq" id="WP_211428022.1">
    <property type="nucleotide sequence ID" value="NZ_CP072648.1"/>
</dbReference>
<sequence length="212" mass="23417">MITNEIFQTIISVSLVVVFVVQLALLLVIYRLVTKVMGLIEQARTKTDPVVEQTRQLLTSAKPIIEKAQTTAEAITPILVRTNELLGVARETTVLVRDTTATLKTEAQACLAAVTATTKELSRLTTESAQEVSTLVKDTSEQLRTQVDTYAHVASRTALRIDDTASIIQQDVLRPVQEISAMLSAAKTFLSVLLTPERKTVDRAYQDEEMFI</sequence>
<evidence type="ECO:0000313" key="3">
    <source>
        <dbReference type="Proteomes" id="UP000676506"/>
    </source>
</evidence>
<feature type="transmembrane region" description="Helical" evidence="1">
    <location>
        <begin position="6"/>
        <end position="30"/>
    </location>
</feature>
<reference evidence="2 3" key="1">
    <citation type="submission" date="2021-03" db="EMBL/GenBank/DDBJ databases">
        <title>Genomic and phenotypic characterization of Chloracidobacterium isolates provides evidence for multiple species.</title>
        <authorList>
            <person name="Saini M.K."/>
            <person name="Costas A.M.G."/>
            <person name="Tank M."/>
            <person name="Bryant D.A."/>
        </authorList>
    </citation>
    <scope>NUCLEOTIDE SEQUENCE [LARGE SCALE GENOMIC DNA]</scope>
    <source>
        <strain evidence="2 3">BV2-C</strain>
    </source>
</reference>
<keyword evidence="1" id="KW-1133">Transmembrane helix</keyword>